<protein>
    <submittedName>
        <fullName evidence="1">Uncharacterized protein</fullName>
    </submittedName>
</protein>
<dbReference type="EMBL" id="BGPR01002126">
    <property type="protein sequence ID" value="GBM68192.1"/>
    <property type="molecule type" value="Genomic_DNA"/>
</dbReference>
<organism evidence="1 2">
    <name type="scientific">Araneus ventricosus</name>
    <name type="common">Orbweaver spider</name>
    <name type="synonym">Epeira ventricosa</name>
    <dbReference type="NCBI Taxonomy" id="182803"/>
    <lineage>
        <taxon>Eukaryota</taxon>
        <taxon>Metazoa</taxon>
        <taxon>Ecdysozoa</taxon>
        <taxon>Arthropoda</taxon>
        <taxon>Chelicerata</taxon>
        <taxon>Arachnida</taxon>
        <taxon>Araneae</taxon>
        <taxon>Araneomorphae</taxon>
        <taxon>Entelegynae</taxon>
        <taxon>Araneoidea</taxon>
        <taxon>Araneidae</taxon>
        <taxon>Araneus</taxon>
    </lineage>
</organism>
<gene>
    <name evidence="1" type="ORF">AVEN_5160_1</name>
</gene>
<evidence type="ECO:0000313" key="1">
    <source>
        <dbReference type="EMBL" id="GBM68192.1"/>
    </source>
</evidence>
<reference evidence="1 2" key="1">
    <citation type="journal article" date="2019" name="Sci. Rep.">
        <title>Orb-weaving spider Araneus ventricosus genome elucidates the spidroin gene catalogue.</title>
        <authorList>
            <person name="Kono N."/>
            <person name="Nakamura H."/>
            <person name="Ohtoshi R."/>
            <person name="Moran D.A.P."/>
            <person name="Shinohara A."/>
            <person name="Yoshida Y."/>
            <person name="Fujiwara M."/>
            <person name="Mori M."/>
            <person name="Tomita M."/>
            <person name="Arakawa K."/>
        </authorList>
    </citation>
    <scope>NUCLEOTIDE SEQUENCE [LARGE SCALE GENOMIC DNA]</scope>
</reference>
<name>A0A4Y2HSD6_ARAVE</name>
<comment type="caution">
    <text evidence="1">The sequence shown here is derived from an EMBL/GenBank/DDBJ whole genome shotgun (WGS) entry which is preliminary data.</text>
</comment>
<accession>A0A4Y2HSD6</accession>
<keyword evidence="2" id="KW-1185">Reference proteome</keyword>
<proteinExistence type="predicted"/>
<sequence length="95" mass="10958">MLEEWQTWKNGVTAREIDNIMPSVSLRRIVSPVNWIREGIIFFSQHGTFLAYLKRFHLSDSGDYCSCGGIGTTHLYATECIFAVSWKMRKPVPNF</sequence>
<evidence type="ECO:0000313" key="2">
    <source>
        <dbReference type="Proteomes" id="UP000499080"/>
    </source>
</evidence>
<dbReference type="Proteomes" id="UP000499080">
    <property type="component" value="Unassembled WGS sequence"/>
</dbReference>
<dbReference type="AlphaFoldDB" id="A0A4Y2HSD6"/>